<accession>A0A941DDG3</accession>
<name>A0A941DDG3_9BURK</name>
<evidence type="ECO:0000313" key="2">
    <source>
        <dbReference type="EMBL" id="MBR7746096.1"/>
    </source>
</evidence>
<sequence>MRKIIALEFITLDGVIQAGGGPTEDTSGGFVYGGWQVPHSDPVLGKVMREQMREPFELLLGRKTFDIWAQYWPEHNDFWPAVNKVTKYVASNTLTEHDWQPSVFLNGDIVEKIQRLKQEIGPNLHLYGSANLMQTLMKHDLVDELWLKIYPITLGSGKRLFTEGTIPAAFKLNACQVTSTGVIVANYARAGEVQTGSYPD</sequence>
<dbReference type="SUPFAM" id="SSF53597">
    <property type="entry name" value="Dihydrofolate reductase-like"/>
    <property type="match status" value="1"/>
</dbReference>
<dbReference type="GO" id="GO:0008703">
    <property type="term" value="F:5-amino-6-(5-phosphoribosylamino)uracil reductase activity"/>
    <property type="evidence" value="ECO:0007669"/>
    <property type="project" value="InterPro"/>
</dbReference>
<dbReference type="EMBL" id="JAGSPM010000003">
    <property type="protein sequence ID" value="MBR7746096.1"/>
    <property type="molecule type" value="Genomic_DNA"/>
</dbReference>
<evidence type="ECO:0000313" key="3">
    <source>
        <dbReference type="Proteomes" id="UP000680158"/>
    </source>
</evidence>
<keyword evidence="3" id="KW-1185">Reference proteome</keyword>
<protein>
    <submittedName>
        <fullName evidence="2">Dihydrofolate reductase family protein</fullName>
    </submittedName>
</protein>
<feature type="domain" description="Bacterial bifunctional deaminase-reductase C-terminal" evidence="1">
    <location>
        <begin position="2"/>
        <end position="183"/>
    </location>
</feature>
<dbReference type="Gene3D" id="3.40.430.10">
    <property type="entry name" value="Dihydrofolate Reductase, subunit A"/>
    <property type="match status" value="1"/>
</dbReference>
<dbReference type="Pfam" id="PF01872">
    <property type="entry name" value="RibD_C"/>
    <property type="match status" value="1"/>
</dbReference>
<dbReference type="GO" id="GO:0009231">
    <property type="term" value="P:riboflavin biosynthetic process"/>
    <property type="evidence" value="ECO:0007669"/>
    <property type="project" value="InterPro"/>
</dbReference>
<dbReference type="InterPro" id="IPR002734">
    <property type="entry name" value="RibDG_C"/>
</dbReference>
<evidence type="ECO:0000259" key="1">
    <source>
        <dbReference type="Pfam" id="PF01872"/>
    </source>
</evidence>
<dbReference type="PANTHER" id="PTHR38011">
    <property type="entry name" value="DIHYDROFOLATE REDUCTASE FAMILY PROTEIN (AFU_ORTHOLOGUE AFUA_8G06820)"/>
    <property type="match status" value="1"/>
</dbReference>
<proteinExistence type="predicted"/>
<comment type="caution">
    <text evidence="2">The sequence shown here is derived from an EMBL/GenBank/DDBJ whole genome shotgun (WGS) entry which is preliminary data.</text>
</comment>
<dbReference type="InterPro" id="IPR024072">
    <property type="entry name" value="DHFR-like_dom_sf"/>
</dbReference>
<dbReference type="RefSeq" id="WP_212683470.1">
    <property type="nucleotide sequence ID" value="NZ_JAGSPM010000003.1"/>
</dbReference>
<dbReference type="PANTHER" id="PTHR38011:SF2">
    <property type="entry name" value="BIFUNCTIONAL DEAMINASE-REDUCTASE DOMAIN PROTEIN"/>
    <property type="match status" value="1"/>
</dbReference>
<reference evidence="2 3" key="1">
    <citation type="submission" date="2021-04" db="EMBL/GenBank/DDBJ databases">
        <title>novel species isolated from subtropical streams in China.</title>
        <authorList>
            <person name="Lu H."/>
        </authorList>
    </citation>
    <scope>NUCLEOTIDE SEQUENCE [LARGE SCALE GENOMIC DNA]</scope>
    <source>
        <strain evidence="2 3">BYS107W</strain>
    </source>
</reference>
<dbReference type="InterPro" id="IPR050765">
    <property type="entry name" value="Riboflavin_Biosynth_HTPR"/>
</dbReference>
<dbReference type="Proteomes" id="UP000680158">
    <property type="component" value="Unassembled WGS sequence"/>
</dbReference>
<gene>
    <name evidence="2" type="ORF">KDM92_05845</name>
</gene>
<dbReference type="AlphaFoldDB" id="A0A941DDG3"/>
<organism evidence="2 3">
    <name type="scientific">Undibacterium baiyunense</name>
    <dbReference type="NCBI Taxonomy" id="2828731"/>
    <lineage>
        <taxon>Bacteria</taxon>
        <taxon>Pseudomonadati</taxon>
        <taxon>Pseudomonadota</taxon>
        <taxon>Betaproteobacteria</taxon>
        <taxon>Burkholderiales</taxon>
        <taxon>Oxalobacteraceae</taxon>
        <taxon>Undibacterium</taxon>
    </lineage>
</organism>